<keyword evidence="10" id="KW-1185">Reference proteome</keyword>
<name>A0A839ILL7_9GAMM</name>
<dbReference type="PANTHER" id="PTHR30176:SF3">
    <property type="entry name" value="FERREDOXIN-TYPE PROTEIN NAPH"/>
    <property type="match status" value="1"/>
</dbReference>
<evidence type="ECO:0000256" key="7">
    <source>
        <dbReference type="SAM" id="Phobius"/>
    </source>
</evidence>
<dbReference type="Gene3D" id="2.60.40.10">
    <property type="entry name" value="Immunoglobulins"/>
    <property type="match status" value="1"/>
</dbReference>
<organism evidence="9 10">
    <name type="scientific">Oceanospirillum sediminis</name>
    <dbReference type="NCBI Taxonomy" id="2760088"/>
    <lineage>
        <taxon>Bacteria</taxon>
        <taxon>Pseudomonadati</taxon>
        <taxon>Pseudomonadota</taxon>
        <taxon>Gammaproteobacteria</taxon>
        <taxon>Oceanospirillales</taxon>
        <taxon>Oceanospirillaceae</taxon>
        <taxon>Oceanospirillum</taxon>
    </lineage>
</organism>
<sequence length="487" mass="55939">MKDRIPTQDITDAAQKKAAALRAAKGRKIEKQQDSADLYQKRKHIYVRKAIGFFTNLRTTLNWVLLLAYFSVSWLQWDGKQAVFFDLPNRQFHVFGYTFFPHDFMLLSWILIICAFLLFFMTVFAGRVWCGYACPQSVWTFLYIWAERVTEGSRNKRMSLDRSEMTGEKVRKKAAKHALWIFFALATAFAFVGYFSPVRELGPRILAWDLGPWEMWWLFFFTTATYINAGWMREQVCIYMCPYARFQSVMFDRDTLVVSYDAERGENRGRRKKGVDYKADGLGDCIDCGVCVQVCPVGIDIRDGLQYECITCAACIDGCDEMMDKMGYDRGLVRYTTENELEGKKTHILRPRLIGYFTALMAMVIALMIAISDRIPLELEVLRDRNQLYRMDTAGNIENSYIIKIANMDQKNHDYRLSVDGIQGLELIGSTEVSVNAGEVINLPVRISIHQSSMNVPSADITITVKSTDGSEQELSKESRFISAVQR</sequence>
<dbReference type="PROSITE" id="PS00198">
    <property type="entry name" value="4FE4S_FER_1"/>
    <property type="match status" value="1"/>
</dbReference>
<dbReference type="GO" id="GO:0005886">
    <property type="term" value="C:plasma membrane"/>
    <property type="evidence" value="ECO:0007669"/>
    <property type="project" value="TreeGrafter"/>
</dbReference>
<dbReference type="EMBL" id="JACJFM010000002">
    <property type="protein sequence ID" value="MBB1485389.1"/>
    <property type="molecule type" value="Genomic_DNA"/>
</dbReference>
<feature type="transmembrane region" description="Helical" evidence="7">
    <location>
        <begin position="106"/>
        <end position="126"/>
    </location>
</feature>
<dbReference type="RefSeq" id="WP_182807173.1">
    <property type="nucleotide sequence ID" value="NZ_JACJFM010000002.1"/>
</dbReference>
<evidence type="ECO:0000313" key="10">
    <source>
        <dbReference type="Proteomes" id="UP000565262"/>
    </source>
</evidence>
<dbReference type="GO" id="GO:0046872">
    <property type="term" value="F:metal ion binding"/>
    <property type="evidence" value="ECO:0007669"/>
    <property type="project" value="UniProtKB-KW"/>
</dbReference>
<dbReference type="Pfam" id="PF11614">
    <property type="entry name" value="FixG_C"/>
    <property type="match status" value="1"/>
</dbReference>
<evidence type="ECO:0000256" key="2">
    <source>
        <dbReference type="ARBA" id="ARBA00022485"/>
    </source>
</evidence>
<dbReference type="PROSITE" id="PS51379">
    <property type="entry name" value="4FE4S_FER_2"/>
    <property type="match status" value="1"/>
</dbReference>
<evidence type="ECO:0000259" key="8">
    <source>
        <dbReference type="PROSITE" id="PS51379"/>
    </source>
</evidence>
<evidence type="ECO:0000256" key="3">
    <source>
        <dbReference type="ARBA" id="ARBA00022723"/>
    </source>
</evidence>
<keyword evidence="6" id="KW-0411">Iron-sulfur</keyword>
<feature type="transmembrane region" description="Helical" evidence="7">
    <location>
        <begin position="215"/>
        <end position="232"/>
    </location>
</feature>
<feature type="transmembrane region" description="Helical" evidence="7">
    <location>
        <begin position="50"/>
        <end position="70"/>
    </location>
</feature>
<dbReference type="PANTHER" id="PTHR30176">
    <property type="entry name" value="FERREDOXIN-TYPE PROTEIN NAPH"/>
    <property type="match status" value="1"/>
</dbReference>
<evidence type="ECO:0000256" key="6">
    <source>
        <dbReference type="ARBA" id="ARBA00023014"/>
    </source>
</evidence>
<dbReference type="InterPro" id="IPR051684">
    <property type="entry name" value="Electron_Trans/Redox"/>
</dbReference>
<keyword evidence="7" id="KW-1133">Transmembrane helix</keyword>
<proteinExistence type="predicted"/>
<evidence type="ECO:0000256" key="5">
    <source>
        <dbReference type="ARBA" id="ARBA00023004"/>
    </source>
</evidence>
<keyword evidence="7" id="KW-0812">Transmembrane</keyword>
<dbReference type="Proteomes" id="UP000565262">
    <property type="component" value="Unassembled WGS sequence"/>
</dbReference>
<protein>
    <submittedName>
        <fullName evidence="9">Cytochrome c oxidase accessory protein CcoG</fullName>
    </submittedName>
</protein>
<evidence type="ECO:0000256" key="4">
    <source>
        <dbReference type="ARBA" id="ARBA00022982"/>
    </source>
</evidence>
<dbReference type="FunFam" id="1.10.1060.10:FF:000015">
    <property type="entry name" value="Cytochrome c oxidase accessory protein CcoG"/>
    <property type="match status" value="1"/>
</dbReference>
<dbReference type="Gene3D" id="1.10.1060.10">
    <property type="entry name" value="Alpha-helical ferredoxin"/>
    <property type="match status" value="1"/>
</dbReference>
<gene>
    <name evidence="9" type="primary">ccoG</name>
    <name evidence="9" type="ORF">H4O21_02045</name>
</gene>
<dbReference type="AlphaFoldDB" id="A0A839ILL7"/>
<keyword evidence="7" id="KW-0472">Membrane</keyword>
<dbReference type="InterPro" id="IPR014116">
    <property type="entry name" value="Cyt_c_oxidase_cbb3_FixG"/>
</dbReference>
<evidence type="ECO:0000256" key="1">
    <source>
        <dbReference type="ARBA" id="ARBA00022448"/>
    </source>
</evidence>
<dbReference type="InterPro" id="IPR017896">
    <property type="entry name" value="4Fe4S_Fe-S-bd"/>
</dbReference>
<keyword evidence="1" id="KW-0813">Transport</keyword>
<dbReference type="Pfam" id="PF13746">
    <property type="entry name" value="Fer4_18"/>
    <property type="match status" value="1"/>
</dbReference>
<dbReference type="NCBIfam" id="TIGR02745">
    <property type="entry name" value="ccoG_rdxA_fixG"/>
    <property type="match status" value="1"/>
</dbReference>
<keyword evidence="3" id="KW-0479">Metal-binding</keyword>
<keyword evidence="2" id="KW-0004">4Fe-4S</keyword>
<dbReference type="InterPro" id="IPR032879">
    <property type="entry name" value="FixG_C"/>
</dbReference>
<dbReference type="InterPro" id="IPR017900">
    <property type="entry name" value="4Fe4S_Fe_S_CS"/>
</dbReference>
<keyword evidence="4" id="KW-0249">Electron transport</keyword>
<feature type="domain" description="4Fe-4S ferredoxin-type" evidence="8">
    <location>
        <begin position="275"/>
        <end position="304"/>
    </location>
</feature>
<accession>A0A839ILL7</accession>
<dbReference type="InterPro" id="IPR009051">
    <property type="entry name" value="Helical_ferredxn"/>
</dbReference>
<keyword evidence="5" id="KW-0408">Iron</keyword>
<feature type="transmembrane region" description="Helical" evidence="7">
    <location>
        <begin position="178"/>
        <end position="195"/>
    </location>
</feature>
<dbReference type="GO" id="GO:0051539">
    <property type="term" value="F:4 iron, 4 sulfur cluster binding"/>
    <property type="evidence" value="ECO:0007669"/>
    <property type="project" value="UniProtKB-KW"/>
</dbReference>
<comment type="caution">
    <text evidence="9">The sequence shown here is derived from an EMBL/GenBank/DDBJ whole genome shotgun (WGS) entry which is preliminary data.</text>
</comment>
<dbReference type="InterPro" id="IPR013783">
    <property type="entry name" value="Ig-like_fold"/>
</dbReference>
<evidence type="ECO:0000313" key="9">
    <source>
        <dbReference type="EMBL" id="MBB1485389.1"/>
    </source>
</evidence>
<dbReference type="Pfam" id="PF12801">
    <property type="entry name" value="Fer4_5"/>
    <property type="match status" value="1"/>
</dbReference>
<reference evidence="9 10" key="1">
    <citation type="submission" date="2020-08" db="EMBL/GenBank/DDBJ databases">
        <title>Oceanospirillum sp. nov. isolated from marine sediment.</title>
        <authorList>
            <person name="Ji X."/>
        </authorList>
    </citation>
    <scope>NUCLEOTIDE SEQUENCE [LARGE SCALE GENOMIC DNA]</scope>
    <source>
        <strain evidence="9 10">D5</strain>
    </source>
</reference>
<feature type="transmembrane region" description="Helical" evidence="7">
    <location>
        <begin position="353"/>
        <end position="371"/>
    </location>
</feature>
<dbReference type="SUPFAM" id="SSF54862">
    <property type="entry name" value="4Fe-4S ferredoxins"/>
    <property type="match status" value="1"/>
</dbReference>